<dbReference type="EMBL" id="KZ679132">
    <property type="protein sequence ID" value="PTB76137.1"/>
    <property type="molecule type" value="Genomic_DNA"/>
</dbReference>
<dbReference type="Proteomes" id="UP000240760">
    <property type="component" value="Unassembled WGS sequence"/>
</dbReference>
<protein>
    <submittedName>
        <fullName evidence="1">Uncharacterized protein</fullName>
    </submittedName>
</protein>
<dbReference type="AlphaFoldDB" id="A0A2T4C3J2"/>
<evidence type="ECO:0000313" key="2">
    <source>
        <dbReference type="Proteomes" id="UP000240760"/>
    </source>
</evidence>
<accession>A0A2T4C3J2</accession>
<sequence length="179" mass="19802">MTFFFLAAKGNPFFFFSAASAGAGNSSCGIVSHRPLAVLAQLRAVARPFPLSSYRRCFLREDTTADARAAKPQPMAPYIRCCCGIAMRPPSVEAYLCGRWFGAYHGACLPVIRKLQLMGAGQHRDLGNKQLGKHQRRNRLNWNWTWREGCSNLNLPHCQEPQHAHLGGGPLAAPAGRYF</sequence>
<keyword evidence="2" id="KW-1185">Reference proteome</keyword>
<name>A0A2T4C3J2_TRILO</name>
<organism evidence="1 2">
    <name type="scientific">Trichoderma longibrachiatum ATCC 18648</name>
    <dbReference type="NCBI Taxonomy" id="983965"/>
    <lineage>
        <taxon>Eukaryota</taxon>
        <taxon>Fungi</taxon>
        <taxon>Dikarya</taxon>
        <taxon>Ascomycota</taxon>
        <taxon>Pezizomycotina</taxon>
        <taxon>Sordariomycetes</taxon>
        <taxon>Hypocreomycetidae</taxon>
        <taxon>Hypocreales</taxon>
        <taxon>Hypocreaceae</taxon>
        <taxon>Trichoderma</taxon>
    </lineage>
</organism>
<evidence type="ECO:0000313" key="1">
    <source>
        <dbReference type="EMBL" id="PTB76137.1"/>
    </source>
</evidence>
<proteinExistence type="predicted"/>
<reference evidence="1 2" key="1">
    <citation type="submission" date="2016-07" db="EMBL/GenBank/DDBJ databases">
        <title>Multiple horizontal gene transfer events from other fungi enriched the ability of initially mycotrophic Trichoderma (Ascomycota) to feed on dead plant biomass.</title>
        <authorList>
            <consortium name="DOE Joint Genome Institute"/>
            <person name="Aerts A."/>
            <person name="Atanasova L."/>
            <person name="Chenthamara K."/>
            <person name="Zhang J."/>
            <person name="Grujic M."/>
            <person name="Henrissat B."/>
            <person name="Kuo A."/>
            <person name="Salamov A."/>
            <person name="Lipzen A."/>
            <person name="Labutti K."/>
            <person name="Barry K."/>
            <person name="Miao Y."/>
            <person name="Rahimi M.J."/>
            <person name="Shen Q."/>
            <person name="Grigoriev I.V."/>
            <person name="Kubicek C.P."/>
            <person name="Druzhinina I.S."/>
        </authorList>
    </citation>
    <scope>NUCLEOTIDE SEQUENCE [LARGE SCALE GENOMIC DNA]</scope>
    <source>
        <strain evidence="1 2">ATCC 18648</strain>
    </source>
</reference>
<gene>
    <name evidence="1" type="ORF">M440DRAFT_314760</name>
</gene>